<feature type="transmembrane region" description="Helical" evidence="1">
    <location>
        <begin position="79"/>
        <end position="98"/>
    </location>
</feature>
<dbReference type="InterPro" id="IPR008523">
    <property type="entry name" value="DUF805"/>
</dbReference>
<dbReference type="Proteomes" id="UP001237156">
    <property type="component" value="Unassembled WGS sequence"/>
</dbReference>
<proteinExistence type="predicted"/>
<gene>
    <name evidence="2" type="ORF">QB898_06415</name>
</gene>
<protein>
    <submittedName>
        <fullName evidence="2">DUF805 domain-containing protein</fullName>
    </submittedName>
</protein>
<evidence type="ECO:0000256" key="1">
    <source>
        <dbReference type="SAM" id="Phobius"/>
    </source>
</evidence>
<dbReference type="AlphaFoldDB" id="A0AAW6RN28"/>
<dbReference type="Pfam" id="PF05656">
    <property type="entry name" value="DUF805"/>
    <property type="match status" value="1"/>
</dbReference>
<dbReference type="GO" id="GO:0005886">
    <property type="term" value="C:plasma membrane"/>
    <property type="evidence" value="ECO:0007669"/>
    <property type="project" value="TreeGrafter"/>
</dbReference>
<evidence type="ECO:0000313" key="2">
    <source>
        <dbReference type="EMBL" id="MDG9699357.1"/>
    </source>
</evidence>
<feature type="transmembrane region" description="Helical" evidence="1">
    <location>
        <begin position="50"/>
        <end position="67"/>
    </location>
</feature>
<keyword evidence="3" id="KW-1185">Reference proteome</keyword>
<evidence type="ECO:0000313" key="3">
    <source>
        <dbReference type="Proteomes" id="UP001237156"/>
    </source>
</evidence>
<feature type="transmembrane region" description="Helical" evidence="1">
    <location>
        <begin position="23"/>
        <end position="44"/>
    </location>
</feature>
<organism evidence="2 3">
    <name type="scientific">Ottowia cancrivicina</name>
    <dbReference type="NCBI Taxonomy" id="3040346"/>
    <lineage>
        <taxon>Bacteria</taxon>
        <taxon>Pseudomonadati</taxon>
        <taxon>Pseudomonadota</taxon>
        <taxon>Betaproteobacteria</taxon>
        <taxon>Burkholderiales</taxon>
        <taxon>Comamonadaceae</taxon>
        <taxon>Ottowia</taxon>
    </lineage>
</organism>
<dbReference type="PANTHER" id="PTHR34980:SF2">
    <property type="entry name" value="INNER MEMBRANE PROTEIN YHAH-RELATED"/>
    <property type="match status" value="1"/>
</dbReference>
<keyword evidence="1" id="KW-1133">Transmembrane helix</keyword>
<accession>A0AAW6RN28</accession>
<sequence>MWAIQQCFRKYFDFSGRARRAEYWYFMLFQFLLNMALLVLTFVSQSLADNLSLVLSLAFLIPNFAVGARRLHDVGRSGWWQLLYITIIGALVLLFWLVQPSEEGRNDYGQDPTW</sequence>
<name>A0AAW6RN28_9BURK</name>
<keyword evidence="1" id="KW-0812">Transmembrane</keyword>
<dbReference type="PANTHER" id="PTHR34980">
    <property type="entry name" value="INNER MEMBRANE PROTEIN-RELATED-RELATED"/>
    <property type="match status" value="1"/>
</dbReference>
<reference evidence="2 3" key="1">
    <citation type="submission" date="2023-04" db="EMBL/GenBank/DDBJ databases">
        <title>Ottowia paracancer sp. nov., isolated from human stomach.</title>
        <authorList>
            <person name="Song Y."/>
        </authorList>
    </citation>
    <scope>NUCLEOTIDE SEQUENCE [LARGE SCALE GENOMIC DNA]</scope>
    <source>
        <strain evidence="2 3">10c7w1</strain>
    </source>
</reference>
<comment type="caution">
    <text evidence="2">The sequence shown here is derived from an EMBL/GenBank/DDBJ whole genome shotgun (WGS) entry which is preliminary data.</text>
</comment>
<dbReference type="EMBL" id="JARVII010000010">
    <property type="protein sequence ID" value="MDG9699357.1"/>
    <property type="molecule type" value="Genomic_DNA"/>
</dbReference>
<keyword evidence="1" id="KW-0472">Membrane</keyword>